<evidence type="ECO:0000313" key="4">
    <source>
        <dbReference type="Proteomes" id="UP000661280"/>
    </source>
</evidence>
<dbReference type="SUPFAM" id="SSF56112">
    <property type="entry name" value="Protein kinase-like (PK-like)"/>
    <property type="match status" value="1"/>
</dbReference>
<dbReference type="KEGG" id="aluc:AKAW2_10064S"/>
<dbReference type="Proteomes" id="UP000075230">
    <property type="component" value="Unassembled WGS sequence"/>
</dbReference>
<evidence type="ECO:0000313" key="1">
    <source>
        <dbReference type="EMBL" id="BCR93018.1"/>
    </source>
</evidence>
<evidence type="ECO:0000313" key="3">
    <source>
        <dbReference type="Proteomes" id="UP000075230"/>
    </source>
</evidence>
<evidence type="ECO:0000313" key="2">
    <source>
        <dbReference type="EMBL" id="GAT22883.1"/>
    </source>
</evidence>
<dbReference type="EMBL" id="BCWF01000017">
    <property type="protein sequence ID" value="GAT22883.1"/>
    <property type="molecule type" value="Genomic_DNA"/>
</dbReference>
<name>A0A146FBI3_ASPKA</name>
<reference evidence="3" key="2">
    <citation type="submission" date="2016-02" db="EMBL/GenBank/DDBJ databases">
        <title>Genome sequencing of Aspergillus luchuensis NBRC 4314.</title>
        <authorList>
            <person name="Yamada O."/>
        </authorList>
    </citation>
    <scope>NUCLEOTIDE SEQUENCE [LARGE SCALE GENOMIC DNA]</scope>
    <source>
        <strain evidence="3">RIB 2604</strain>
    </source>
</reference>
<sequence length="153" mass="16973">MCILEHARNAWALSMVTLRSPGYTFVGNCVTVESVQNARHKKLVYSHLAPIQGASVPFFSDSPRLRRQYSHNVITEIAHPVCIGYAGKALVRPHGMNFDEMPQQTANSLQAVHGLDVLHSDPIPGNIFWDGGNGRVKVKDFERAIIQNNDACH</sequence>
<dbReference type="InterPro" id="IPR011009">
    <property type="entry name" value="Kinase-like_dom_sf"/>
</dbReference>
<dbReference type="AlphaFoldDB" id="A0A146FBI3"/>
<gene>
    <name evidence="1" type="ORF">AKAW2_10064S</name>
    <name evidence="2" type="ORF">RIB2604_01700190</name>
</gene>
<keyword evidence="4" id="KW-1185">Reference proteome</keyword>
<dbReference type="Proteomes" id="UP000661280">
    <property type="component" value="Chromosome 1"/>
</dbReference>
<dbReference type="EMBL" id="AP024425">
    <property type="protein sequence ID" value="BCR93018.1"/>
    <property type="molecule type" value="Genomic_DNA"/>
</dbReference>
<dbReference type="GeneID" id="64954343"/>
<reference evidence="2 3" key="1">
    <citation type="journal article" date="2016" name="DNA Res.">
        <title>Genome sequence of Aspergillus luchuensis NBRC 4314.</title>
        <authorList>
            <person name="Yamada O."/>
            <person name="Machida M."/>
            <person name="Hosoyama A."/>
            <person name="Goto M."/>
            <person name="Takahashi T."/>
            <person name="Futagami T."/>
            <person name="Yamagata Y."/>
            <person name="Takeuchi M."/>
            <person name="Kobayashi T."/>
            <person name="Koike H."/>
            <person name="Abe K."/>
            <person name="Asai K."/>
            <person name="Arita M."/>
            <person name="Fujita N."/>
            <person name="Fukuda K."/>
            <person name="Higa K."/>
            <person name="Horikawa H."/>
            <person name="Ishikawa T."/>
            <person name="Jinno K."/>
            <person name="Kato Y."/>
            <person name="Kirimura K."/>
            <person name="Mizutani O."/>
            <person name="Nakasone K."/>
            <person name="Sano M."/>
            <person name="Shiraishi Y."/>
            <person name="Tsukahara M."/>
            <person name="Gomi K."/>
        </authorList>
    </citation>
    <scope>NUCLEOTIDE SEQUENCE [LARGE SCALE GENOMIC DNA]</scope>
    <source>
        <strain evidence="2 3">RIB 2604</strain>
    </source>
</reference>
<protein>
    <submittedName>
        <fullName evidence="2">Uncharacterized protein</fullName>
    </submittedName>
</protein>
<reference evidence="1" key="4">
    <citation type="submission" date="2021-02" db="EMBL/GenBank/DDBJ databases">
        <title>Aspergillus luchuensis mut. kawachii IFO 4304 genome sequence.</title>
        <authorList>
            <person name="Mori K."/>
            <person name="Kadooka C."/>
            <person name="Goto M."/>
            <person name="Futagami T."/>
        </authorList>
    </citation>
    <scope>NUCLEOTIDE SEQUENCE</scope>
    <source>
        <strain evidence="1">IFO 4308</strain>
    </source>
</reference>
<accession>A0A146FBI3</accession>
<organism evidence="2 3">
    <name type="scientific">Aspergillus kawachii</name>
    <name type="common">White koji mold</name>
    <name type="synonym">Aspergillus awamori var. kawachi</name>
    <dbReference type="NCBI Taxonomy" id="1069201"/>
    <lineage>
        <taxon>Eukaryota</taxon>
        <taxon>Fungi</taxon>
        <taxon>Dikarya</taxon>
        <taxon>Ascomycota</taxon>
        <taxon>Pezizomycotina</taxon>
        <taxon>Eurotiomycetes</taxon>
        <taxon>Eurotiomycetidae</taxon>
        <taxon>Eurotiales</taxon>
        <taxon>Aspergillaceae</taxon>
        <taxon>Aspergillus</taxon>
        <taxon>Aspergillus subgen. Circumdati</taxon>
    </lineage>
</organism>
<dbReference type="RefSeq" id="XP_041536784.1">
    <property type="nucleotide sequence ID" value="XM_041689434.1"/>
</dbReference>
<proteinExistence type="predicted"/>
<reference evidence="1" key="3">
    <citation type="submission" date="2021-01" db="EMBL/GenBank/DDBJ databases">
        <authorList>
            <consortium name="Aspergillus luchuensis mut. kawachii IFO 4304 genome sequencing consortium"/>
            <person name="Kazuki M."/>
            <person name="Futagami T."/>
        </authorList>
    </citation>
    <scope>NUCLEOTIDE SEQUENCE</scope>
    <source>
        <strain evidence="1">IFO 4308</strain>
    </source>
</reference>
<dbReference type="OrthoDB" id="2156052at2759"/>